<protein>
    <submittedName>
        <fullName evidence="1">Uncharacterized protein</fullName>
    </submittedName>
</protein>
<dbReference type="Proteomes" id="UP000054166">
    <property type="component" value="Unassembled WGS sequence"/>
</dbReference>
<dbReference type="EMBL" id="KN833090">
    <property type="protein sequence ID" value="KIM73182.1"/>
    <property type="molecule type" value="Genomic_DNA"/>
</dbReference>
<name>A0A0C3B792_PILCF</name>
<dbReference type="AlphaFoldDB" id="A0A0C3B792"/>
<evidence type="ECO:0000313" key="1">
    <source>
        <dbReference type="EMBL" id="KIM73182.1"/>
    </source>
</evidence>
<evidence type="ECO:0000313" key="2">
    <source>
        <dbReference type="Proteomes" id="UP000054166"/>
    </source>
</evidence>
<keyword evidence="2" id="KW-1185">Reference proteome</keyword>
<dbReference type="InParanoid" id="A0A0C3B792"/>
<dbReference type="HOGENOM" id="CLU_1644369_0_0_1"/>
<reference evidence="1 2" key="1">
    <citation type="submission" date="2014-04" db="EMBL/GenBank/DDBJ databases">
        <authorList>
            <consortium name="DOE Joint Genome Institute"/>
            <person name="Kuo A."/>
            <person name="Tarkka M."/>
            <person name="Buscot F."/>
            <person name="Kohler A."/>
            <person name="Nagy L.G."/>
            <person name="Floudas D."/>
            <person name="Copeland A."/>
            <person name="Barry K.W."/>
            <person name="Cichocki N."/>
            <person name="Veneault-Fourrey C."/>
            <person name="LaButti K."/>
            <person name="Lindquist E.A."/>
            <person name="Lipzen A."/>
            <person name="Lundell T."/>
            <person name="Morin E."/>
            <person name="Murat C."/>
            <person name="Sun H."/>
            <person name="Tunlid A."/>
            <person name="Henrissat B."/>
            <person name="Grigoriev I.V."/>
            <person name="Hibbett D.S."/>
            <person name="Martin F."/>
            <person name="Nordberg H.P."/>
            <person name="Cantor M.N."/>
            <person name="Hua S.X."/>
        </authorList>
    </citation>
    <scope>NUCLEOTIDE SEQUENCE [LARGE SCALE GENOMIC DNA]</scope>
    <source>
        <strain evidence="1 2">F 1598</strain>
    </source>
</reference>
<organism evidence="1 2">
    <name type="scientific">Piloderma croceum (strain F 1598)</name>
    <dbReference type="NCBI Taxonomy" id="765440"/>
    <lineage>
        <taxon>Eukaryota</taxon>
        <taxon>Fungi</taxon>
        <taxon>Dikarya</taxon>
        <taxon>Basidiomycota</taxon>
        <taxon>Agaricomycotina</taxon>
        <taxon>Agaricomycetes</taxon>
        <taxon>Agaricomycetidae</taxon>
        <taxon>Atheliales</taxon>
        <taxon>Atheliaceae</taxon>
        <taxon>Piloderma</taxon>
    </lineage>
</organism>
<gene>
    <name evidence="1" type="ORF">PILCRDRAFT_93159</name>
</gene>
<proteinExistence type="predicted"/>
<sequence length="161" mass="18593">MPLNFIPTSEAQKCVDLIKNCCILMSARLQLEADENLKQVYEHMLNSLFVDLSNIETEATHWFWGRVKSDVKNECKIKLEEITTIWDEYQADSQLSSERHKGVQKDTIGGHIIRKSIMARTMDGYEGYPYALPQGNIFDDEEKADRKYVWTSALSTLWAVI</sequence>
<reference evidence="2" key="2">
    <citation type="submission" date="2015-01" db="EMBL/GenBank/DDBJ databases">
        <title>Evolutionary Origins and Diversification of the Mycorrhizal Mutualists.</title>
        <authorList>
            <consortium name="DOE Joint Genome Institute"/>
            <consortium name="Mycorrhizal Genomics Consortium"/>
            <person name="Kohler A."/>
            <person name="Kuo A."/>
            <person name="Nagy L.G."/>
            <person name="Floudas D."/>
            <person name="Copeland A."/>
            <person name="Barry K.W."/>
            <person name="Cichocki N."/>
            <person name="Veneault-Fourrey C."/>
            <person name="LaButti K."/>
            <person name="Lindquist E.A."/>
            <person name="Lipzen A."/>
            <person name="Lundell T."/>
            <person name="Morin E."/>
            <person name="Murat C."/>
            <person name="Riley R."/>
            <person name="Ohm R."/>
            <person name="Sun H."/>
            <person name="Tunlid A."/>
            <person name="Henrissat B."/>
            <person name="Grigoriev I.V."/>
            <person name="Hibbett D.S."/>
            <person name="Martin F."/>
        </authorList>
    </citation>
    <scope>NUCLEOTIDE SEQUENCE [LARGE SCALE GENOMIC DNA]</scope>
    <source>
        <strain evidence="2">F 1598</strain>
    </source>
</reference>
<accession>A0A0C3B792</accession>